<evidence type="ECO:0000256" key="1">
    <source>
        <dbReference type="SAM" id="Phobius"/>
    </source>
</evidence>
<feature type="transmembrane region" description="Helical" evidence="1">
    <location>
        <begin position="52"/>
        <end position="70"/>
    </location>
</feature>
<protein>
    <submittedName>
        <fullName evidence="2">Uncharacterized protein</fullName>
    </submittedName>
</protein>
<sequence>MFCINNVLTRVLDARHSLCCKLERPVAWLITGAPWSVCCGDCRVVYATHQKYVIHFLQLCLISIIVYVLIFEKLGHRAGGGFFGAWGSLGF</sequence>
<keyword evidence="1" id="KW-0812">Transmembrane</keyword>
<comment type="caution">
    <text evidence="2">The sequence shown here is derived from an EMBL/GenBank/DDBJ whole genome shotgun (WGS) entry which is preliminary data.</text>
</comment>
<gene>
    <name evidence="2" type="ORF">FY207_02785</name>
</gene>
<keyword evidence="1" id="KW-0472">Membrane</keyword>
<keyword evidence="1" id="KW-1133">Transmembrane helix</keyword>
<name>A0A643CMC6_ANAMA</name>
<organism evidence="2">
    <name type="scientific">Anaplasma marginale</name>
    <dbReference type="NCBI Taxonomy" id="770"/>
    <lineage>
        <taxon>Bacteria</taxon>
        <taxon>Pseudomonadati</taxon>
        <taxon>Pseudomonadota</taxon>
        <taxon>Alphaproteobacteria</taxon>
        <taxon>Rickettsiales</taxon>
        <taxon>Anaplasmataceae</taxon>
        <taxon>Anaplasma</taxon>
    </lineage>
</organism>
<reference evidence="2" key="1">
    <citation type="submission" date="2019-08" db="EMBL/GenBank/DDBJ databases">
        <authorList>
            <person name="Amaro Estrada I."/>
            <person name="Quiroz Castaneda R.E."/>
            <person name="Martinez Ocampo F."/>
            <person name="Rodriguez Camarillo S.D."/>
        </authorList>
    </citation>
    <scope>NUCLEOTIDE SEQUENCE</scope>
    <source>
        <strain evidence="2">MEX-30-184-02</strain>
    </source>
</reference>
<evidence type="ECO:0000313" key="2">
    <source>
        <dbReference type="EMBL" id="KAB0451916.1"/>
    </source>
</evidence>
<accession>A0A643CMC6</accession>
<dbReference type="EMBL" id="VTCY01000007">
    <property type="protein sequence ID" value="KAB0451916.1"/>
    <property type="molecule type" value="Genomic_DNA"/>
</dbReference>
<proteinExistence type="predicted"/>
<dbReference type="AlphaFoldDB" id="A0A643CMC6"/>